<name>A0A0L6JIK1_9FIRM</name>
<sequence precursor="true">MRNKRSNHVVKALSVAICSTVLFMASSGIVFADKNDLKAPKNAEKISYNAKAEVDSIQTFLLDSIASKDNKEIANSIAAVTKKNLTATTENISKLLKGKWNSKKGQAEVKGILVKYLLFTQKAKLGFTKIISEGINDVVIPSDLSLKVKSKINLDITGNSKDDRGVKFMIKSLKIVQNLVTSLNQENVVTLKLNNLLVPKFEFNRLENYPFVTSSVTEVFQTMNTLPFDGDFDSFTSYYTKYFDTCSIYEAISFLYLLKDNNIPYQLALE</sequence>
<dbReference type="AlphaFoldDB" id="A0A0L6JIK1"/>
<dbReference type="EMBL" id="LGTC01000001">
    <property type="protein sequence ID" value="KNY25277.1"/>
    <property type="molecule type" value="Genomic_DNA"/>
</dbReference>
<protein>
    <submittedName>
        <fullName evidence="2">Uncharacterized protein</fullName>
    </submittedName>
</protein>
<evidence type="ECO:0000313" key="2">
    <source>
        <dbReference type="EMBL" id="KNY25277.1"/>
    </source>
</evidence>
<evidence type="ECO:0000256" key="1">
    <source>
        <dbReference type="SAM" id="SignalP"/>
    </source>
</evidence>
<feature type="chain" id="PRO_5005566106" evidence="1">
    <location>
        <begin position="33"/>
        <end position="270"/>
    </location>
</feature>
<keyword evidence="3" id="KW-1185">Reference proteome</keyword>
<proteinExistence type="predicted"/>
<organism evidence="2 3">
    <name type="scientific">Pseudobacteroides cellulosolvens ATCC 35603 = DSM 2933</name>
    <dbReference type="NCBI Taxonomy" id="398512"/>
    <lineage>
        <taxon>Bacteria</taxon>
        <taxon>Bacillati</taxon>
        <taxon>Bacillota</taxon>
        <taxon>Clostridia</taxon>
        <taxon>Eubacteriales</taxon>
        <taxon>Oscillospiraceae</taxon>
        <taxon>Pseudobacteroides</taxon>
    </lineage>
</organism>
<dbReference type="RefSeq" id="WP_036946594.1">
    <property type="nucleotide sequence ID" value="NZ_KN050763.1"/>
</dbReference>
<evidence type="ECO:0000313" key="3">
    <source>
        <dbReference type="Proteomes" id="UP000036923"/>
    </source>
</evidence>
<keyword evidence="1" id="KW-0732">Signal</keyword>
<dbReference type="eggNOG" id="ENOG5033WRF">
    <property type="taxonomic scope" value="Bacteria"/>
</dbReference>
<dbReference type="OrthoDB" id="9981754at2"/>
<accession>A0A0L6JIK1</accession>
<reference evidence="3" key="1">
    <citation type="submission" date="2015-07" db="EMBL/GenBank/DDBJ databases">
        <title>Near-Complete Genome Sequence of the Cellulolytic Bacterium Bacteroides (Pseudobacteroides) cellulosolvens ATCC 35603.</title>
        <authorList>
            <person name="Dassa B."/>
            <person name="Utturkar S.M."/>
            <person name="Klingeman D.M."/>
            <person name="Hurt R.A."/>
            <person name="Keller M."/>
            <person name="Xu J."/>
            <person name="Reddy Y.H.K."/>
            <person name="Borovok I."/>
            <person name="Grinberg I.R."/>
            <person name="Lamed R."/>
            <person name="Zhivin O."/>
            <person name="Bayer E.A."/>
            <person name="Brown S.D."/>
        </authorList>
    </citation>
    <scope>NUCLEOTIDE SEQUENCE [LARGE SCALE GENOMIC DNA]</scope>
    <source>
        <strain evidence="3">DSM 2933</strain>
    </source>
</reference>
<comment type="caution">
    <text evidence="2">The sequence shown here is derived from an EMBL/GenBank/DDBJ whole genome shotgun (WGS) entry which is preliminary data.</text>
</comment>
<dbReference type="Proteomes" id="UP000036923">
    <property type="component" value="Unassembled WGS sequence"/>
</dbReference>
<feature type="signal peptide" evidence="1">
    <location>
        <begin position="1"/>
        <end position="32"/>
    </location>
</feature>
<gene>
    <name evidence="2" type="ORF">Bccel_0534</name>
</gene>